<accession>A0AAN9SPK9</accession>
<dbReference type="PANTHER" id="PTHR45794">
    <property type="entry name" value="LEUCYL-TRNA SYNTHETASE"/>
    <property type="match status" value="1"/>
</dbReference>
<evidence type="ECO:0000313" key="3">
    <source>
        <dbReference type="Proteomes" id="UP001386955"/>
    </source>
</evidence>
<sequence>MIAGEKLEGFHGKVSPQEMRYGVMAYIPPRLKELHALNIWCLLWASSVPTDGKTWRLSILSLDYLSDVKRITVERVSIPFLSETGVQLKNLKKLSLFMCNVDEVLKNSTVQGSQVTPNFGNMNMDYCDMVKITPGWHLINAVKADILREQRESGLVHKQYIAKVVGEFPEYELVVDANVDYNVREGRSTAEIHVHLQKPMRRVILCCRVTALQKAEIISQVFANEINIAVEITEQNYTNYTLRKALKTDFYDLQAARDEYRFSCGVGGYNRDLVMQSHLGMILSEILLH</sequence>
<keyword evidence="3" id="KW-1185">Reference proteome</keyword>
<proteinExistence type="inferred from homology"/>
<protein>
    <submittedName>
        <fullName evidence="2">Uncharacterized protein</fullName>
    </submittedName>
</protein>
<evidence type="ECO:0000256" key="1">
    <source>
        <dbReference type="ARBA" id="ARBA00005594"/>
    </source>
</evidence>
<dbReference type="GO" id="GO:0005524">
    <property type="term" value="F:ATP binding"/>
    <property type="evidence" value="ECO:0007669"/>
    <property type="project" value="InterPro"/>
</dbReference>
<organism evidence="2 3">
    <name type="scientific">Psophocarpus tetragonolobus</name>
    <name type="common">Winged bean</name>
    <name type="synonym">Dolichos tetragonolobus</name>
    <dbReference type="NCBI Taxonomy" id="3891"/>
    <lineage>
        <taxon>Eukaryota</taxon>
        <taxon>Viridiplantae</taxon>
        <taxon>Streptophyta</taxon>
        <taxon>Embryophyta</taxon>
        <taxon>Tracheophyta</taxon>
        <taxon>Spermatophyta</taxon>
        <taxon>Magnoliopsida</taxon>
        <taxon>eudicotyledons</taxon>
        <taxon>Gunneridae</taxon>
        <taxon>Pentapetalae</taxon>
        <taxon>rosids</taxon>
        <taxon>fabids</taxon>
        <taxon>Fabales</taxon>
        <taxon>Fabaceae</taxon>
        <taxon>Papilionoideae</taxon>
        <taxon>50 kb inversion clade</taxon>
        <taxon>NPAAA clade</taxon>
        <taxon>indigoferoid/millettioid clade</taxon>
        <taxon>Phaseoleae</taxon>
        <taxon>Psophocarpus</taxon>
    </lineage>
</organism>
<dbReference type="AlphaFoldDB" id="A0AAN9SPK9"/>
<dbReference type="Proteomes" id="UP001386955">
    <property type="component" value="Unassembled WGS sequence"/>
</dbReference>
<name>A0AAN9SPK9_PSOTE</name>
<comment type="similarity">
    <text evidence="1">Belongs to the class-I aminoacyl-tRNA synthetase family.</text>
</comment>
<comment type="caution">
    <text evidence="2">The sequence shown here is derived from an EMBL/GenBank/DDBJ whole genome shotgun (WGS) entry which is preliminary data.</text>
</comment>
<dbReference type="GO" id="GO:0004823">
    <property type="term" value="F:leucine-tRNA ligase activity"/>
    <property type="evidence" value="ECO:0007669"/>
    <property type="project" value="InterPro"/>
</dbReference>
<dbReference type="InterPro" id="IPR004493">
    <property type="entry name" value="Leu-tRNA-synth_Ia_arc/euk"/>
</dbReference>
<gene>
    <name evidence="2" type="ORF">VNO78_12276</name>
</gene>
<reference evidence="2 3" key="1">
    <citation type="submission" date="2024-01" db="EMBL/GenBank/DDBJ databases">
        <title>The genomes of 5 underutilized Papilionoideae crops provide insights into root nodulation and disease resistanc.</title>
        <authorList>
            <person name="Jiang F."/>
        </authorList>
    </citation>
    <scope>NUCLEOTIDE SEQUENCE [LARGE SCALE GENOMIC DNA]</scope>
    <source>
        <strain evidence="2">DUOXIRENSHENG_FW03</strain>
        <tissue evidence="2">Leaves</tissue>
    </source>
</reference>
<dbReference type="PANTHER" id="PTHR45794:SF1">
    <property type="entry name" value="LEUCINE--TRNA LIGASE, CYTOPLASMIC"/>
    <property type="match status" value="1"/>
</dbReference>
<dbReference type="EMBL" id="JAYMYS010000003">
    <property type="protein sequence ID" value="KAK7400967.1"/>
    <property type="molecule type" value="Genomic_DNA"/>
</dbReference>
<evidence type="ECO:0000313" key="2">
    <source>
        <dbReference type="EMBL" id="KAK7400967.1"/>
    </source>
</evidence>
<dbReference type="GO" id="GO:0006429">
    <property type="term" value="P:leucyl-tRNA aminoacylation"/>
    <property type="evidence" value="ECO:0007669"/>
    <property type="project" value="InterPro"/>
</dbReference>